<reference evidence="2 3" key="1">
    <citation type="journal article" date="2018" name="Vet. Microbiol.">
        <title>Characterisation of Staphylococcus felis isolated from cats using whole genome sequencing.</title>
        <authorList>
            <person name="Worthing K."/>
            <person name="Pang S."/>
            <person name="Trott D.J."/>
            <person name="Abraham S."/>
            <person name="Coombs G.W."/>
            <person name="Jordan D."/>
            <person name="McIntyre L."/>
            <person name="Davies M.R."/>
            <person name="Norris J."/>
        </authorList>
    </citation>
    <scope>NUCLEOTIDE SEQUENCE [LARGE SCALE GENOMIC DNA]</scope>
    <source>
        <strain evidence="2 3">F9</strain>
    </source>
</reference>
<keyword evidence="1" id="KW-0472">Membrane</keyword>
<dbReference type="Proteomes" id="UP000256562">
    <property type="component" value="Unassembled WGS sequence"/>
</dbReference>
<dbReference type="Pfam" id="PF01944">
    <property type="entry name" value="SpoIIM"/>
    <property type="match status" value="1"/>
</dbReference>
<sequence>MNNILKISFSFIITFFVGVILPSLINDSDYQSIELQKFSLLTSFKDFGFILINNSIALLVLFSSFIFGRWFLYIFYFINGFLIGLFLTKIQIKIFLLAILPHGVLEITTFFVIGLMIFLVKQGYKIKKRYFWLAYSGLIFSAFIESFITPIILKFFH</sequence>
<feature type="transmembrane region" description="Helical" evidence="1">
    <location>
        <begin position="70"/>
        <end position="88"/>
    </location>
</feature>
<evidence type="ECO:0000313" key="2">
    <source>
        <dbReference type="EMBL" id="REH93054.1"/>
    </source>
</evidence>
<feature type="transmembrane region" description="Helical" evidence="1">
    <location>
        <begin position="47"/>
        <end position="63"/>
    </location>
</feature>
<organism evidence="2 3">
    <name type="scientific">Staphylococcus felis</name>
    <dbReference type="NCBI Taxonomy" id="46127"/>
    <lineage>
        <taxon>Bacteria</taxon>
        <taxon>Bacillati</taxon>
        <taxon>Bacillota</taxon>
        <taxon>Bacilli</taxon>
        <taxon>Bacillales</taxon>
        <taxon>Staphylococcaceae</taxon>
        <taxon>Staphylococcus</taxon>
    </lineage>
</organism>
<protein>
    <recommendedName>
        <fullName evidence="4">Stage II sporulation protein M</fullName>
    </recommendedName>
</protein>
<dbReference type="InterPro" id="IPR002798">
    <property type="entry name" value="SpoIIM-like"/>
</dbReference>
<keyword evidence="1" id="KW-1133">Transmembrane helix</keyword>
<dbReference type="RefSeq" id="WP_116094776.1">
    <property type="nucleotide sequence ID" value="NZ_QKXP01000248.1"/>
</dbReference>
<proteinExistence type="predicted"/>
<evidence type="ECO:0008006" key="4">
    <source>
        <dbReference type="Google" id="ProtNLM"/>
    </source>
</evidence>
<feature type="transmembrane region" description="Helical" evidence="1">
    <location>
        <begin position="94"/>
        <end position="120"/>
    </location>
</feature>
<evidence type="ECO:0000313" key="3">
    <source>
        <dbReference type="Proteomes" id="UP000256562"/>
    </source>
</evidence>
<accession>A0A3E0IN35</accession>
<gene>
    <name evidence="2" type="ORF">DOS83_09325</name>
</gene>
<dbReference type="AlphaFoldDB" id="A0A3E0IN35"/>
<name>A0A3E0IN35_9STAP</name>
<evidence type="ECO:0000256" key="1">
    <source>
        <dbReference type="SAM" id="Phobius"/>
    </source>
</evidence>
<dbReference type="EMBL" id="QKXQ01000428">
    <property type="protein sequence ID" value="REH93054.1"/>
    <property type="molecule type" value="Genomic_DNA"/>
</dbReference>
<feature type="transmembrane region" description="Helical" evidence="1">
    <location>
        <begin position="132"/>
        <end position="153"/>
    </location>
</feature>
<feature type="transmembrane region" description="Helical" evidence="1">
    <location>
        <begin position="7"/>
        <end position="25"/>
    </location>
</feature>
<comment type="caution">
    <text evidence="2">The sequence shown here is derived from an EMBL/GenBank/DDBJ whole genome shotgun (WGS) entry which is preliminary data.</text>
</comment>
<keyword evidence="1" id="KW-0812">Transmembrane</keyword>